<accession>A0ABT4I7B7</accession>
<keyword evidence="3" id="KW-1185">Reference proteome</keyword>
<dbReference type="Proteomes" id="UP001072034">
    <property type="component" value="Unassembled WGS sequence"/>
</dbReference>
<dbReference type="InterPro" id="IPR008526">
    <property type="entry name" value="YedI"/>
</dbReference>
<dbReference type="PIRSF" id="PIRSF016660">
    <property type="entry name" value="YedI"/>
    <property type="match status" value="1"/>
</dbReference>
<dbReference type="Pfam" id="PF05661">
    <property type="entry name" value="DUF808"/>
    <property type="match status" value="1"/>
</dbReference>
<feature type="transmembrane region" description="Helical" evidence="1">
    <location>
        <begin position="75"/>
        <end position="104"/>
    </location>
</feature>
<comment type="caution">
    <text evidence="2">The sequence shown here is derived from an EMBL/GenBank/DDBJ whole genome shotgun (WGS) entry which is preliminary data.</text>
</comment>
<evidence type="ECO:0000313" key="2">
    <source>
        <dbReference type="EMBL" id="MCZ0857620.1"/>
    </source>
</evidence>
<protein>
    <submittedName>
        <fullName evidence="2">DUF808 family protein</fullName>
    </submittedName>
</protein>
<dbReference type="PANTHER" id="PTHR30503:SF3">
    <property type="entry name" value="INNER MEMBRANE PROTEIN YEDI"/>
    <property type="match status" value="1"/>
</dbReference>
<dbReference type="RefSeq" id="WP_268917167.1">
    <property type="nucleotide sequence ID" value="NZ_JAPTMY010000010.1"/>
</dbReference>
<keyword evidence="1" id="KW-0812">Transmembrane</keyword>
<proteinExistence type="predicted"/>
<dbReference type="EMBL" id="JAPTMY010000010">
    <property type="protein sequence ID" value="MCZ0857620.1"/>
    <property type="molecule type" value="Genomic_DNA"/>
</dbReference>
<reference evidence="2" key="1">
    <citation type="submission" date="2022-10" db="EMBL/GenBank/DDBJ databases">
        <title>Genome sequence of Actinomyces israelii ATCC 10048.</title>
        <authorList>
            <person name="Watt R.M."/>
            <person name="Tong W.M."/>
        </authorList>
    </citation>
    <scope>NUCLEOTIDE SEQUENCE</scope>
    <source>
        <strain evidence="2">ATCC 10048</strain>
    </source>
</reference>
<name>A0ABT4I7B7_9ACTO</name>
<organism evidence="2 3">
    <name type="scientific">Actinomyces israelii</name>
    <dbReference type="NCBI Taxonomy" id="1659"/>
    <lineage>
        <taxon>Bacteria</taxon>
        <taxon>Bacillati</taxon>
        <taxon>Actinomycetota</taxon>
        <taxon>Actinomycetes</taxon>
        <taxon>Actinomycetales</taxon>
        <taxon>Actinomycetaceae</taxon>
        <taxon>Actinomyces</taxon>
    </lineage>
</organism>
<sequence length="312" mass="32262">MSGFFALLDDIAALAKLTVSTIDDTASLAVKASAKVSAATVDDVAATPQYVTGITPDRELPIIRKITVGSLRNKLLIILPAGLLLTAVAPALLPVVLVIGGAYLCFEGGEKLLGLLLHPGRAEKAAEKAAEDEGPADEASIIKRAITTDFVLSTEIMLLALAEVQGESSTRRVIVLVMIALLITFAVYGLVGALIKLDDAGAHLAVKGRTRVSRSFGRAAVSAAPALFTGLGIVGTVAMLWVGGHILATNLAEIGFGPLHRTIERAEELSGNPVLSWVAGTAVSCLIGTAAGTALALAWHGTRLAAHRRSRA</sequence>
<feature type="transmembrane region" description="Helical" evidence="1">
    <location>
        <begin position="173"/>
        <end position="195"/>
    </location>
</feature>
<feature type="transmembrane region" description="Helical" evidence="1">
    <location>
        <begin position="274"/>
        <end position="299"/>
    </location>
</feature>
<evidence type="ECO:0000256" key="1">
    <source>
        <dbReference type="SAM" id="Phobius"/>
    </source>
</evidence>
<feature type="transmembrane region" description="Helical" evidence="1">
    <location>
        <begin position="216"/>
        <end position="242"/>
    </location>
</feature>
<gene>
    <name evidence="2" type="ORF">OHJ16_06135</name>
</gene>
<evidence type="ECO:0000313" key="3">
    <source>
        <dbReference type="Proteomes" id="UP001072034"/>
    </source>
</evidence>
<keyword evidence="1" id="KW-0472">Membrane</keyword>
<dbReference type="PANTHER" id="PTHR30503">
    <property type="entry name" value="INNER MEMBRANE PROTEIN YEDI"/>
    <property type="match status" value="1"/>
</dbReference>
<keyword evidence="1" id="KW-1133">Transmembrane helix</keyword>